<accession>A0A348WAM6</accession>
<comment type="caution">
    <text evidence="3">The sequence shown here is derived from an EMBL/GenBank/DDBJ whole genome shotgun (WGS) entry which is preliminary data.</text>
</comment>
<dbReference type="EMBL" id="DMVW01000070">
    <property type="protein sequence ID" value="HAR51588.1"/>
    <property type="molecule type" value="Genomic_DNA"/>
</dbReference>
<dbReference type="GO" id="GO:0016491">
    <property type="term" value="F:oxidoreductase activity"/>
    <property type="evidence" value="ECO:0007669"/>
    <property type="project" value="UniProtKB-KW"/>
</dbReference>
<gene>
    <name evidence="3" type="ORF">DCS45_06865</name>
</gene>
<organism evidence="3 4">
    <name type="scientific">Roseovarius nubinhibens</name>
    <dbReference type="NCBI Taxonomy" id="314263"/>
    <lineage>
        <taxon>Bacteria</taxon>
        <taxon>Pseudomonadati</taxon>
        <taxon>Pseudomonadota</taxon>
        <taxon>Alphaproteobacteria</taxon>
        <taxon>Rhodobacterales</taxon>
        <taxon>Roseobacteraceae</taxon>
        <taxon>Roseovarius</taxon>
    </lineage>
</organism>
<dbReference type="Proteomes" id="UP000264719">
    <property type="component" value="Unassembled WGS sequence"/>
</dbReference>
<keyword evidence="1" id="KW-0560">Oxidoreductase</keyword>
<proteinExistence type="predicted"/>
<feature type="domain" description="FAD dependent oxidoreductase" evidence="2">
    <location>
        <begin position="38"/>
        <end position="81"/>
    </location>
</feature>
<dbReference type="AlphaFoldDB" id="A0A348WAM6"/>
<evidence type="ECO:0000259" key="2">
    <source>
        <dbReference type="Pfam" id="PF01266"/>
    </source>
</evidence>
<evidence type="ECO:0000256" key="1">
    <source>
        <dbReference type="ARBA" id="ARBA00023002"/>
    </source>
</evidence>
<reference evidence="3 4" key="1">
    <citation type="journal article" date="2018" name="Nat. Biotechnol.">
        <title>A standardized bacterial taxonomy based on genome phylogeny substantially revises the tree of life.</title>
        <authorList>
            <person name="Parks D.H."/>
            <person name="Chuvochina M."/>
            <person name="Waite D.W."/>
            <person name="Rinke C."/>
            <person name="Skarshewski A."/>
            <person name="Chaumeil P.A."/>
            <person name="Hugenholtz P."/>
        </authorList>
    </citation>
    <scope>NUCLEOTIDE SEQUENCE [LARGE SCALE GENOMIC DNA]</scope>
    <source>
        <strain evidence="3">UBA9169</strain>
    </source>
</reference>
<sequence length="81" mass="8528">MTQLHARRLPRHTGRAAWNAILPEAPPPVALTEDRTADVTIVGAGFAGLSAARRLHQIDPELKIAVLDAGRVGEGAAGRNS</sequence>
<evidence type="ECO:0000313" key="3">
    <source>
        <dbReference type="EMBL" id="HAR51588.1"/>
    </source>
</evidence>
<dbReference type="SUPFAM" id="SSF51905">
    <property type="entry name" value="FAD/NAD(P)-binding domain"/>
    <property type="match status" value="1"/>
</dbReference>
<feature type="non-terminal residue" evidence="3">
    <location>
        <position position="81"/>
    </location>
</feature>
<name>A0A348WAM6_9RHOB</name>
<dbReference type="Pfam" id="PF01266">
    <property type="entry name" value="DAO"/>
    <property type="match status" value="1"/>
</dbReference>
<protein>
    <submittedName>
        <fullName evidence="3">FAD-dependent oxidoreductase</fullName>
    </submittedName>
</protein>
<evidence type="ECO:0000313" key="4">
    <source>
        <dbReference type="Proteomes" id="UP000264719"/>
    </source>
</evidence>
<dbReference type="Gene3D" id="3.50.50.60">
    <property type="entry name" value="FAD/NAD(P)-binding domain"/>
    <property type="match status" value="1"/>
</dbReference>
<dbReference type="InterPro" id="IPR006076">
    <property type="entry name" value="FAD-dep_OxRdtase"/>
</dbReference>
<dbReference type="InterPro" id="IPR036188">
    <property type="entry name" value="FAD/NAD-bd_sf"/>
</dbReference>